<dbReference type="HOGENOM" id="CLU_2146969_0_0_1"/>
<dbReference type="AlphaFoldDB" id="R9NYT1"/>
<evidence type="ECO:0000313" key="2">
    <source>
        <dbReference type="Proteomes" id="UP000014071"/>
    </source>
</evidence>
<dbReference type="Proteomes" id="UP000014071">
    <property type="component" value="Unassembled WGS sequence"/>
</dbReference>
<sequence length="112" mass="12177">MLHDESRQPTCDLVFSQQRVAGHKSHVGYAESDSPGSASRYHILTLSQNGARVSSFRGTKSSTEVFRHGTAATGSGRHKRWNEATMIDNKLDMNRTSVLGSSGSSSQLINVL</sequence>
<accession>R9NYT1</accession>
<keyword evidence="2" id="KW-1185">Reference proteome</keyword>
<dbReference type="GeneID" id="24106745"/>
<name>R9NYT1_PSEHS</name>
<dbReference type="EMBL" id="DF238778">
    <property type="protein sequence ID" value="GAC93879.1"/>
    <property type="molecule type" value="Genomic_DNA"/>
</dbReference>
<protein>
    <submittedName>
        <fullName evidence="1">Uncharacterized protein</fullName>
    </submittedName>
</protein>
<proteinExistence type="predicted"/>
<organism evidence="1 2">
    <name type="scientific">Pseudozyma hubeiensis (strain SY62)</name>
    <name type="common">Yeast</name>
    <dbReference type="NCBI Taxonomy" id="1305764"/>
    <lineage>
        <taxon>Eukaryota</taxon>
        <taxon>Fungi</taxon>
        <taxon>Dikarya</taxon>
        <taxon>Basidiomycota</taxon>
        <taxon>Ustilaginomycotina</taxon>
        <taxon>Ustilaginomycetes</taxon>
        <taxon>Ustilaginales</taxon>
        <taxon>Ustilaginaceae</taxon>
        <taxon>Pseudozyma</taxon>
    </lineage>
</organism>
<reference evidence="2" key="1">
    <citation type="journal article" date="2013" name="Genome Announc.">
        <title>Draft genome sequence of the basidiomycetous yeast-like fungus Pseudozyma hubeiensis SY62, which produces an abundant amount of the biosurfactant mannosylerythritol lipids.</title>
        <authorList>
            <person name="Konishi M."/>
            <person name="Hatada Y."/>
            <person name="Horiuchi J."/>
        </authorList>
    </citation>
    <scope>NUCLEOTIDE SEQUENCE [LARGE SCALE GENOMIC DNA]</scope>
    <source>
        <strain evidence="2">SY62</strain>
    </source>
</reference>
<gene>
    <name evidence="1" type="ORF">PHSY_001446</name>
</gene>
<dbReference type="RefSeq" id="XP_012187466.1">
    <property type="nucleotide sequence ID" value="XM_012332076.1"/>
</dbReference>
<evidence type="ECO:0000313" key="1">
    <source>
        <dbReference type="EMBL" id="GAC93879.1"/>
    </source>
</evidence>